<organism evidence="2">
    <name type="scientific">Triticum aestivum</name>
    <name type="common">Wheat</name>
    <dbReference type="NCBI Taxonomy" id="4565"/>
    <lineage>
        <taxon>Eukaryota</taxon>
        <taxon>Viridiplantae</taxon>
        <taxon>Streptophyta</taxon>
        <taxon>Embryophyta</taxon>
        <taxon>Tracheophyta</taxon>
        <taxon>Spermatophyta</taxon>
        <taxon>Magnoliopsida</taxon>
        <taxon>Liliopsida</taxon>
        <taxon>Poales</taxon>
        <taxon>Poaceae</taxon>
        <taxon>BOP clade</taxon>
        <taxon>Pooideae</taxon>
        <taxon>Triticodae</taxon>
        <taxon>Triticeae</taxon>
        <taxon>Triticinae</taxon>
        <taxon>Triticum</taxon>
    </lineage>
</organism>
<sequence>MMVAYLGCFPNIDTLHVESITERTGKNHAKFWQELPTVECIKSHVKKMVFHKYRGKRSELEFLKFISRKAQELQTLYVLLNRQSLTSVAKQTEMTGKLVALSEVAWSCDCKIMVLGPEFQSKWSIQKASDLTVDDPFHY</sequence>
<evidence type="ECO:0000313" key="2">
    <source>
        <dbReference type="EnsemblPlants" id="TraesCS6D02G271600.1"/>
    </source>
</evidence>
<reference evidence="2" key="1">
    <citation type="submission" date="2018-08" db="EMBL/GenBank/DDBJ databases">
        <authorList>
            <person name="Rossello M."/>
        </authorList>
    </citation>
    <scope>NUCLEOTIDE SEQUENCE [LARGE SCALE GENOMIC DNA]</scope>
    <source>
        <strain evidence="2">cv. Chinese Spring</strain>
    </source>
</reference>
<dbReference type="OMA" id="KPLCCKM"/>
<dbReference type="OrthoDB" id="776041at2759"/>
<feature type="domain" description="FBD" evidence="1">
    <location>
        <begin position="35"/>
        <end position="76"/>
    </location>
</feature>
<dbReference type="Proteomes" id="UP000019116">
    <property type="component" value="Chromosome 6D"/>
</dbReference>
<dbReference type="Gramene" id="TraesCS6D03G0650800.1">
    <property type="protein sequence ID" value="TraesCS6D03G0650800.1.CDS"/>
    <property type="gene ID" value="TraesCS6D03G0650800"/>
</dbReference>
<dbReference type="Gramene" id="TraesWEE_scaffold_139745_01G000200.1">
    <property type="protein sequence ID" value="TraesWEE_scaffold_139745_01G000200.1"/>
    <property type="gene ID" value="TraesWEE_scaffold_139745_01G000200"/>
</dbReference>
<accession>A0A3B6QKK2</accession>
<protein>
    <recommendedName>
        <fullName evidence="1">FBD domain-containing protein</fullName>
    </recommendedName>
</protein>
<keyword evidence="3" id="KW-1185">Reference proteome</keyword>
<dbReference type="Pfam" id="PF08387">
    <property type="entry name" value="FBD"/>
    <property type="match status" value="1"/>
</dbReference>
<name>A0A3B6QKK2_WHEAT</name>
<dbReference type="InterPro" id="IPR006566">
    <property type="entry name" value="FBD"/>
</dbReference>
<proteinExistence type="predicted"/>
<dbReference type="AlphaFoldDB" id="A0A3B6QKK2"/>
<dbReference type="PANTHER" id="PTHR32141:SF161">
    <property type="entry name" value="F-BOX DOMAIN-CONTAINING PROTEIN"/>
    <property type="match status" value="1"/>
</dbReference>
<evidence type="ECO:0000313" key="3">
    <source>
        <dbReference type="Proteomes" id="UP000019116"/>
    </source>
</evidence>
<dbReference type="Gramene" id="TraesCS6D02G271600.1">
    <property type="protein sequence ID" value="TraesCS6D02G271600.1"/>
    <property type="gene ID" value="TraesCS6D02G271600"/>
</dbReference>
<dbReference type="InterPro" id="IPR055302">
    <property type="entry name" value="F-box_dom-containing"/>
</dbReference>
<dbReference type="PANTHER" id="PTHR32141">
    <property type="match status" value="1"/>
</dbReference>
<dbReference type="Gramene" id="TraesROB_scaffold_015402_01G000400.1">
    <property type="protein sequence ID" value="TraesROB_scaffold_015402_01G000400.1"/>
    <property type="gene ID" value="TraesROB_scaffold_015402_01G000400"/>
</dbReference>
<dbReference type="EnsemblPlants" id="TraesCS6D02G271600.1">
    <property type="protein sequence ID" value="TraesCS6D02G271600.1"/>
    <property type="gene ID" value="TraesCS6D02G271600"/>
</dbReference>
<dbReference type="Gramene" id="TraesRN6D0100686800.1">
    <property type="protein sequence ID" value="TraesRN6D0100686800.1"/>
    <property type="gene ID" value="TraesRN6D0100686800"/>
</dbReference>
<evidence type="ECO:0000259" key="1">
    <source>
        <dbReference type="Pfam" id="PF08387"/>
    </source>
</evidence>
<dbReference type="Gramene" id="TraesCAD_scaffold_069559_01G000400.1">
    <property type="protein sequence ID" value="TraesCAD_scaffold_069559_01G000400.1"/>
    <property type="gene ID" value="TraesCAD_scaffold_069559_01G000400"/>
</dbReference>
<dbReference type="Gramene" id="TraesCLE_scaffold_039529_01G000400.1">
    <property type="protein sequence ID" value="TraesCLE_scaffold_039529_01G000400.1"/>
    <property type="gene ID" value="TraesCLE_scaffold_039529_01G000400"/>
</dbReference>
<reference evidence="2" key="2">
    <citation type="submission" date="2018-10" db="UniProtKB">
        <authorList>
            <consortium name="EnsemblPlants"/>
        </authorList>
    </citation>
    <scope>IDENTIFICATION</scope>
</reference>